<reference evidence="4" key="1">
    <citation type="journal article" date="2019" name="Int. J. Syst. Evol. Microbiol.">
        <title>The Global Catalogue of Microorganisms (GCM) 10K type strain sequencing project: providing services to taxonomists for standard genome sequencing and annotation.</title>
        <authorList>
            <consortium name="The Broad Institute Genomics Platform"/>
            <consortium name="The Broad Institute Genome Sequencing Center for Infectious Disease"/>
            <person name="Wu L."/>
            <person name="Ma J."/>
        </authorList>
    </citation>
    <scope>NUCLEOTIDE SEQUENCE [LARGE SCALE GENOMIC DNA]</scope>
    <source>
        <strain evidence="4">CGMCC 1.12606</strain>
    </source>
</reference>
<protein>
    <recommendedName>
        <fullName evidence="2">Glycoside hydrolase family 2 catalytic domain-containing protein</fullName>
    </recommendedName>
</protein>
<dbReference type="SUPFAM" id="SSF51445">
    <property type="entry name" value="(Trans)glycosidases"/>
    <property type="match status" value="1"/>
</dbReference>
<organism evidence="3 4">
    <name type="scientific">Muriicola marianensis</name>
    <dbReference type="NCBI Taxonomy" id="1324801"/>
    <lineage>
        <taxon>Bacteria</taxon>
        <taxon>Pseudomonadati</taxon>
        <taxon>Bacteroidota</taxon>
        <taxon>Flavobacteriia</taxon>
        <taxon>Flavobacteriales</taxon>
        <taxon>Flavobacteriaceae</taxon>
        <taxon>Muriicola</taxon>
    </lineage>
</organism>
<dbReference type="Proteomes" id="UP000625780">
    <property type="component" value="Unassembled WGS sequence"/>
</dbReference>
<dbReference type="Gene3D" id="3.20.20.80">
    <property type="entry name" value="Glycosidases"/>
    <property type="match status" value="1"/>
</dbReference>
<proteinExistence type="predicted"/>
<evidence type="ECO:0000313" key="4">
    <source>
        <dbReference type="Proteomes" id="UP000625780"/>
    </source>
</evidence>
<feature type="signal peptide" evidence="1">
    <location>
        <begin position="1"/>
        <end position="37"/>
    </location>
</feature>
<comment type="caution">
    <text evidence="3">The sequence shown here is derived from an EMBL/GenBank/DDBJ whole genome shotgun (WGS) entry which is preliminary data.</text>
</comment>
<evidence type="ECO:0000259" key="2">
    <source>
        <dbReference type="Pfam" id="PF02836"/>
    </source>
</evidence>
<dbReference type="InterPro" id="IPR017853">
    <property type="entry name" value="GH"/>
</dbReference>
<keyword evidence="4" id="KW-1185">Reference proteome</keyword>
<feature type="chain" id="PRO_5045912511" description="Glycoside hydrolase family 2 catalytic domain-containing protein" evidence="1">
    <location>
        <begin position="38"/>
        <end position="1074"/>
    </location>
</feature>
<name>A0ABQ1R4T1_9FLAO</name>
<gene>
    <name evidence="3" type="ORF">GCM10011361_23540</name>
</gene>
<accession>A0ABQ1R4T1</accession>
<feature type="domain" description="Glycoside hydrolase family 2 catalytic" evidence="2">
    <location>
        <begin position="50"/>
        <end position="299"/>
    </location>
</feature>
<evidence type="ECO:0000256" key="1">
    <source>
        <dbReference type="SAM" id="SignalP"/>
    </source>
</evidence>
<dbReference type="Pfam" id="PF02836">
    <property type="entry name" value="Glyco_hydro_2_C"/>
    <property type="match status" value="1"/>
</dbReference>
<sequence length="1074" mass="121591">MNYLSRKIFYQKLNTTMKNYFLKVLLVLFTTGLFAQADQVSVVQDENGMKLVVNGEDFMINGMNWDYIPIGTNTVNAGFWEQSDDLIKAGLDTEMSLLRNMNVNVIRQYTGVPARWIRYIYEKYGIYTMLNHSFGRYGLTLDGVWTPITDYADPKTQEFLLSEVEALVRDYKNTPGLLMYLLGNENNYGLFWQGAETEDFPDDEGRIAFIGENRGRPMYRLMNEASKMMKSMDASHPVAICNGDVLFIDIIAEECKDVDIYGTNMYRGISFGDAFQVVKEKLNMPIMFTEFGADAFNAIENQEDQKSQAYYMVGNWKDIYENAAGLGKAENSIGGFTFQFSDGWWKFGFDDRKNADVHDNNASWANGGYDRDYKEGENNMNEEWFGICAKGQTNPRGLYDLYPRAAYYALKEVHKLNPYEEGVTLDFVQNYFKNVDLMDAVLKARGDKAALVGEESSMLRVSRLEARFTTFNTGGNLLTTPSNPDPNEPTTYPDQTGFDHMQSYFVGFEGEPAPNMRANVNFNVIGKVATNPIDEIFYENRARPVEVNTDEGDVVLSDVNRVAVYNASFDWNAKNFDLRGFYRTGHYHWGYEGDFFGLYPEANYGPNLDIYNGEISGFELDGKRAIKGLKAAFGPQLWWGANPAVLVKYERHIGKFDVAGVFHEDIDTFGNIVSSLAVPMPRTRRATLYIGREFGDVKLEVGGIWGGQPLNGREFQIAEDNPNYDPNNPDATSKYIVYTDKVNDKDNWGGKAKITYTGGKFNWYAQGAIQGLVANGGADLTRTFTGWKLKDTGSGNQTNFLSGFTYTVGNVQIAPNFLWQKPIVGPMPNDVQGPGRLRNILDDPFSVRWNRETVAGEILLTWDPTPGTWMYEWDNDRAEDAKLAVSAGFVFKHLPTTMDAHIGFLGNRTLFAFPNSVPAQDLWETHARIVSKINPELGMIANIYFGNAQANGDSERLIERVGGDIRLLYKNIKVQHMFKINDWGPFDYHRDFNLTYPVQLMLDISTTLGKPDWFILPNTQVGIRGTWRSLNEFSNRYAPNAAEEFAAEPIISPVGFGLGNEWEIRTYVHINIGR</sequence>
<dbReference type="EMBL" id="BMFH01000002">
    <property type="protein sequence ID" value="GGD56275.1"/>
    <property type="molecule type" value="Genomic_DNA"/>
</dbReference>
<evidence type="ECO:0000313" key="3">
    <source>
        <dbReference type="EMBL" id="GGD56275.1"/>
    </source>
</evidence>
<keyword evidence="1" id="KW-0732">Signal</keyword>
<dbReference type="InterPro" id="IPR006103">
    <property type="entry name" value="Glyco_hydro_2_cat"/>
</dbReference>